<evidence type="ECO:0008006" key="4">
    <source>
        <dbReference type="Google" id="ProtNLM"/>
    </source>
</evidence>
<evidence type="ECO:0000313" key="3">
    <source>
        <dbReference type="Proteomes" id="UP000249891"/>
    </source>
</evidence>
<name>A0A2X2RD55_CAPOC</name>
<evidence type="ECO:0000313" key="2">
    <source>
        <dbReference type="EMBL" id="SQA77104.1"/>
    </source>
</evidence>
<protein>
    <recommendedName>
        <fullName evidence="4">MORN repeat variant</fullName>
    </recommendedName>
</protein>
<evidence type="ECO:0000256" key="1">
    <source>
        <dbReference type="SAM" id="SignalP"/>
    </source>
</evidence>
<keyword evidence="1" id="KW-0732">Signal</keyword>
<dbReference type="RefSeq" id="WP_128090716.1">
    <property type="nucleotide sequence ID" value="NZ_UARG01000017.1"/>
</dbReference>
<dbReference type="Gene3D" id="3.90.930.1">
    <property type="match status" value="1"/>
</dbReference>
<sequence>MKRLFTFIALGCVAFTFAQNQLGKQFFIDTKSDEFKKGIVEVKEYVNYEAYLQLQRNLKSGNSAGINSDMIRQAYMTRKVALPKGNYVIDNDEQRFEFEIGNNGQFVGEGQFENKKRNLKSTYIFANGKLSEIHIFNTEGRLRKKNIFKGNIIEGHVFDHAGKLAQKIEIHTNLKEGADQVVTTYHKNGNPSKEVNTIKSTTKEFYQNGKLKLDQVDSKITTKYDPTGKITEKWYVTENGNCRETYDKGVIIQKTCEDRSTKETTVSIYKNGKLDNYTVTDTKKKEVRKYDASKKLIETKKL</sequence>
<accession>A0A2X2RD55</accession>
<proteinExistence type="predicted"/>
<dbReference type="AlphaFoldDB" id="A0A2X2RD55"/>
<dbReference type="EMBL" id="UARG01000017">
    <property type="protein sequence ID" value="SQA77104.1"/>
    <property type="molecule type" value="Genomic_DNA"/>
</dbReference>
<reference evidence="2 3" key="1">
    <citation type="submission" date="2018-06" db="EMBL/GenBank/DDBJ databases">
        <authorList>
            <consortium name="Pathogen Informatics"/>
            <person name="Doyle S."/>
        </authorList>
    </citation>
    <scope>NUCLEOTIDE SEQUENCE [LARGE SCALE GENOMIC DNA]</scope>
    <source>
        <strain evidence="2 3">NCTC11546</strain>
    </source>
</reference>
<gene>
    <name evidence="2" type="ORF">NCTC11546_00306</name>
</gene>
<dbReference type="Proteomes" id="UP000249891">
    <property type="component" value="Unassembled WGS sequence"/>
</dbReference>
<organism evidence="2 3">
    <name type="scientific">Capnocytophaga ochracea</name>
    <dbReference type="NCBI Taxonomy" id="1018"/>
    <lineage>
        <taxon>Bacteria</taxon>
        <taxon>Pseudomonadati</taxon>
        <taxon>Bacteroidota</taxon>
        <taxon>Flavobacteriia</taxon>
        <taxon>Flavobacteriales</taxon>
        <taxon>Flavobacteriaceae</taxon>
        <taxon>Capnocytophaga</taxon>
    </lineage>
</organism>
<feature type="chain" id="PRO_5015867898" description="MORN repeat variant" evidence="1">
    <location>
        <begin position="19"/>
        <end position="302"/>
    </location>
</feature>
<feature type="signal peptide" evidence="1">
    <location>
        <begin position="1"/>
        <end position="18"/>
    </location>
</feature>